<evidence type="ECO:0000256" key="6">
    <source>
        <dbReference type="SAM" id="MobiDB-lite"/>
    </source>
</evidence>
<evidence type="ECO:0000313" key="9">
    <source>
        <dbReference type="EMBL" id="ORY27486.1"/>
    </source>
</evidence>
<dbReference type="Pfam" id="PF07690">
    <property type="entry name" value="MFS_1"/>
    <property type="match status" value="1"/>
</dbReference>
<feature type="transmembrane region" description="Helical" evidence="7">
    <location>
        <begin position="421"/>
        <end position="442"/>
    </location>
</feature>
<feature type="domain" description="Major facilitator superfamily (MFS) profile" evidence="8">
    <location>
        <begin position="27"/>
        <end position="447"/>
    </location>
</feature>
<feature type="compositionally biased region" description="Basic and acidic residues" evidence="6">
    <location>
        <begin position="479"/>
        <end position="504"/>
    </location>
</feature>
<evidence type="ECO:0000256" key="4">
    <source>
        <dbReference type="ARBA" id="ARBA00022989"/>
    </source>
</evidence>
<keyword evidence="5 7" id="KW-0472">Membrane</keyword>
<sequence length="504" mass="55396">MDSNDIIEAEKLRAEEKRVVRKVDWLLMPILTITLGLQYYDKAVLGNAAVFGIIKDLDLSTTVNGVTSTKRYSTATAAFYWGYIVAVLPFAVLLARLPLAKTAAVLVLVWGVICILTTVCSNYSGFIAQRFFLGLAESAVSPAFVAVTALWYKPYEQATRMGIWYSATGIFSMISGLINYGIGHNHLAHKWKGMYYFCGSVTIAWSFVIWFFLPGSPLQPGRFFNEREREVLRRRLEENPFGKDRMPLKFDQFIEAVMDIKTYIYFLMGTAIYICNGSVTAFGARIISGFGYDSLTTTALLIPGGAVTVLTIAIFSTIADKYKDSRTYVLPVSCIPVVVGALVIWLAPWHPTAGPLIGYYLVASFGAPYVLLLTIAAGNVTGATKKAVTSGAIFIGYNVGNIASAYLVFTQEKAVKYRSTWISVIVGMVVASALSLLLRFIFIRENARRDALAAHGSTSTSAGHAEGAEKSALGSSDTHLPHVEKLEAYEDKTDKQRSEFRYSL</sequence>
<feature type="transmembrane region" description="Helical" evidence="7">
    <location>
        <begin position="359"/>
        <end position="380"/>
    </location>
</feature>
<dbReference type="OrthoDB" id="6730379at2759"/>
<organism evidence="9 10">
    <name type="scientific">Naematelia encephala</name>
    <dbReference type="NCBI Taxonomy" id="71784"/>
    <lineage>
        <taxon>Eukaryota</taxon>
        <taxon>Fungi</taxon>
        <taxon>Dikarya</taxon>
        <taxon>Basidiomycota</taxon>
        <taxon>Agaricomycotina</taxon>
        <taxon>Tremellomycetes</taxon>
        <taxon>Tremellales</taxon>
        <taxon>Naemateliaceae</taxon>
        <taxon>Naematelia</taxon>
    </lineage>
</organism>
<dbReference type="Gene3D" id="1.20.1250.20">
    <property type="entry name" value="MFS general substrate transporter like domains"/>
    <property type="match status" value="2"/>
</dbReference>
<evidence type="ECO:0000313" key="10">
    <source>
        <dbReference type="Proteomes" id="UP000193986"/>
    </source>
</evidence>
<accession>A0A1Y2AYC6</accession>
<dbReference type="EMBL" id="MCFC01000038">
    <property type="protein sequence ID" value="ORY27486.1"/>
    <property type="molecule type" value="Genomic_DNA"/>
</dbReference>
<dbReference type="GO" id="GO:0022857">
    <property type="term" value="F:transmembrane transporter activity"/>
    <property type="evidence" value="ECO:0007669"/>
    <property type="project" value="InterPro"/>
</dbReference>
<proteinExistence type="predicted"/>
<dbReference type="SUPFAM" id="SSF103473">
    <property type="entry name" value="MFS general substrate transporter"/>
    <property type="match status" value="1"/>
</dbReference>
<evidence type="ECO:0000259" key="8">
    <source>
        <dbReference type="PROSITE" id="PS50850"/>
    </source>
</evidence>
<evidence type="ECO:0000256" key="3">
    <source>
        <dbReference type="ARBA" id="ARBA00022692"/>
    </source>
</evidence>
<feature type="transmembrane region" description="Helical" evidence="7">
    <location>
        <begin position="131"/>
        <end position="151"/>
    </location>
</feature>
<protein>
    <submittedName>
        <fullName evidence="9">Major facilitator superfamily domain-containing protein</fullName>
    </submittedName>
</protein>
<evidence type="ECO:0000256" key="2">
    <source>
        <dbReference type="ARBA" id="ARBA00022448"/>
    </source>
</evidence>
<feature type="transmembrane region" description="Helical" evidence="7">
    <location>
        <begin position="387"/>
        <end position="409"/>
    </location>
</feature>
<feature type="region of interest" description="Disordered" evidence="6">
    <location>
        <begin position="458"/>
        <end position="504"/>
    </location>
</feature>
<evidence type="ECO:0000256" key="7">
    <source>
        <dbReference type="SAM" id="Phobius"/>
    </source>
</evidence>
<dbReference type="InterPro" id="IPR011701">
    <property type="entry name" value="MFS"/>
</dbReference>
<comment type="subcellular location">
    <subcellularLocation>
        <location evidence="1">Membrane</location>
        <topology evidence="1">Multi-pass membrane protein</topology>
    </subcellularLocation>
</comment>
<keyword evidence="2" id="KW-0813">Transport</keyword>
<dbReference type="Proteomes" id="UP000193986">
    <property type="component" value="Unassembled WGS sequence"/>
</dbReference>
<gene>
    <name evidence="9" type="ORF">BCR39DRAFT_538239</name>
</gene>
<keyword evidence="10" id="KW-1185">Reference proteome</keyword>
<name>A0A1Y2AYC6_9TREE</name>
<dbReference type="InterPro" id="IPR036259">
    <property type="entry name" value="MFS_trans_sf"/>
</dbReference>
<feature type="transmembrane region" description="Helical" evidence="7">
    <location>
        <begin position="23"/>
        <end position="40"/>
    </location>
</feature>
<reference evidence="9 10" key="1">
    <citation type="submission" date="2016-07" db="EMBL/GenBank/DDBJ databases">
        <title>Pervasive Adenine N6-methylation of Active Genes in Fungi.</title>
        <authorList>
            <consortium name="DOE Joint Genome Institute"/>
            <person name="Mondo S.J."/>
            <person name="Dannebaum R.O."/>
            <person name="Kuo R.C."/>
            <person name="Labutti K."/>
            <person name="Haridas S."/>
            <person name="Kuo A."/>
            <person name="Salamov A."/>
            <person name="Ahrendt S.R."/>
            <person name="Lipzen A."/>
            <person name="Sullivan W."/>
            <person name="Andreopoulos W.B."/>
            <person name="Clum A."/>
            <person name="Lindquist E."/>
            <person name="Daum C."/>
            <person name="Ramamoorthy G.K."/>
            <person name="Gryganskyi A."/>
            <person name="Culley D."/>
            <person name="Magnuson J.K."/>
            <person name="James T.Y."/>
            <person name="O'Malley M.A."/>
            <person name="Stajich J.E."/>
            <person name="Spatafora J.W."/>
            <person name="Visel A."/>
            <person name="Grigoriev I.V."/>
        </authorList>
    </citation>
    <scope>NUCLEOTIDE SEQUENCE [LARGE SCALE GENOMIC DNA]</scope>
    <source>
        <strain evidence="9 10">68-887.2</strain>
    </source>
</reference>
<dbReference type="InParanoid" id="A0A1Y2AYC6"/>
<feature type="transmembrane region" description="Helical" evidence="7">
    <location>
        <begin position="328"/>
        <end position="347"/>
    </location>
</feature>
<feature type="transmembrane region" description="Helical" evidence="7">
    <location>
        <begin position="194"/>
        <end position="213"/>
    </location>
</feature>
<feature type="transmembrane region" description="Helical" evidence="7">
    <location>
        <begin position="104"/>
        <end position="125"/>
    </location>
</feature>
<dbReference type="PANTHER" id="PTHR43791">
    <property type="entry name" value="PERMEASE-RELATED"/>
    <property type="match status" value="1"/>
</dbReference>
<keyword evidence="3 7" id="KW-0812">Transmembrane</keyword>
<feature type="transmembrane region" description="Helical" evidence="7">
    <location>
        <begin position="163"/>
        <end position="182"/>
    </location>
</feature>
<comment type="caution">
    <text evidence="9">The sequence shown here is derived from an EMBL/GenBank/DDBJ whole genome shotgun (WGS) entry which is preliminary data.</text>
</comment>
<feature type="transmembrane region" description="Helical" evidence="7">
    <location>
        <begin position="78"/>
        <end position="97"/>
    </location>
</feature>
<dbReference type="AlphaFoldDB" id="A0A1Y2AYC6"/>
<dbReference type="GO" id="GO:0016020">
    <property type="term" value="C:membrane"/>
    <property type="evidence" value="ECO:0007669"/>
    <property type="project" value="UniProtKB-SubCell"/>
</dbReference>
<dbReference type="PROSITE" id="PS50850">
    <property type="entry name" value="MFS"/>
    <property type="match status" value="1"/>
</dbReference>
<feature type="transmembrane region" description="Helical" evidence="7">
    <location>
        <begin position="263"/>
        <end position="287"/>
    </location>
</feature>
<dbReference type="PANTHER" id="PTHR43791:SF55">
    <property type="entry name" value="TRANSPORTER, PUTATIVE (AFU_ORTHOLOGUE AFUA_6G01820)-RELATED"/>
    <property type="match status" value="1"/>
</dbReference>
<feature type="transmembrane region" description="Helical" evidence="7">
    <location>
        <begin position="299"/>
        <end position="319"/>
    </location>
</feature>
<dbReference type="InterPro" id="IPR020846">
    <property type="entry name" value="MFS_dom"/>
</dbReference>
<evidence type="ECO:0000256" key="1">
    <source>
        <dbReference type="ARBA" id="ARBA00004141"/>
    </source>
</evidence>
<keyword evidence="4 7" id="KW-1133">Transmembrane helix</keyword>
<evidence type="ECO:0000256" key="5">
    <source>
        <dbReference type="ARBA" id="ARBA00023136"/>
    </source>
</evidence>